<evidence type="ECO:0000313" key="1">
    <source>
        <dbReference type="EMBL" id="TKW65334.1"/>
    </source>
</evidence>
<dbReference type="Proteomes" id="UP000315344">
    <property type="component" value="Unassembled WGS sequence"/>
</dbReference>
<sequence>MTKVIIVAELGRAFPPRHQSCLMALRRMFPDGRLHLDETGLIALPAIKSPAELQPLEACRQGNITGFPRLSRLGRCNWLDGMNAAPLTGDVETARDWLSRAVDQINRGLQTYGRPD</sequence>
<dbReference type="EMBL" id="VAFL01000014">
    <property type="protein sequence ID" value="TKW65334.1"/>
    <property type="molecule type" value="Genomic_DNA"/>
</dbReference>
<reference evidence="1 2" key="1">
    <citation type="journal article" date="2017" name="Nat. Commun.">
        <title>In situ click chemistry generation of cyclooxygenase-2 inhibitors.</title>
        <authorList>
            <person name="Bhardwaj A."/>
            <person name="Kaur J."/>
            <person name="Wuest M."/>
            <person name="Wuest F."/>
        </authorList>
    </citation>
    <scope>NUCLEOTIDE SEQUENCE [LARGE SCALE GENOMIC DNA]</scope>
    <source>
        <strain evidence="1">S2_012_000_R3_94</strain>
    </source>
</reference>
<accession>A0A533I4M2</accession>
<organism evidence="1 2">
    <name type="scientific">Paracoccus denitrificans</name>
    <dbReference type="NCBI Taxonomy" id="266"/>
    <lineage>
        <taxon>Bacteria</taxon>
        <taxon>Pseudomonadati</taxon>
        <taxon>Pseudomonadota</taxon>
        <taxon>Alphaproteobacteria</taxon>
        <taxon>Rhodobacterales</taxon>
        <taxon>Paracoccaceae</taxon>
        <taxon>Paracoccus</taxon>
    </lineage>
</organism>
<proteinExistence type="predicted"/>
<evidence type="ECO:0000313" key="2">
    <source>
        <dbReference type="Proteomes" id="UP000315344"/>
    </source>
</evidence>
<comment type="caution">
    <text evidence="1">The sequence shown here is derived from an EMBL/GenBank/DDBJ whole genome shotgun (WGS) entry which is preliminary data.</text>
</comment>
<protein>
    <submittedName>
        <fullName evidence="1">Uncharacterized protein</fullName>
    </submittedName>
</protein>
<gene>
    <name evidence="1" type="ORF">DI616_15455</name>
</gene>
<name>A0A533I4M2_PARDE</name>
<dbReference type="AlphaFoldDB" id="A0A533I4M2"/>